<dbReference type="CDD" id="cd00067">
    <property type="entry name" value="GAL4"/>
    <property type="match status" value="1"/>
</dbReference>
<dbReference type="GO" id="GO:0045944">
    <property type="term" value="P:positive regulation of transcription by RNA polymerase II"/>
    <property type="evidence" value="ECO:0007669"/>
    <property type="project" value="TreeGrafter"/>
</dbReference>
<comment type="subcellular location">
    <subcellularLocation>
        <location evidence="1">Nucleus</location>
    </subcellularLocation>
</comment>
<dbReference type="SMART" id="SM00066">
    <property type="entry name" value="GAL4"/>
    <property type="match status" value="1"/>
</dbReference>
<dbReference type="GO" id="GO:0000981">
    <property type="term" value="F:DNA-binding transcription factor activity, RNA polymerase II-specific"/>
    <property type="evidence" value="ECO:0007669"/>
    <property type="project" value="InterPro"/>
</dbReference>
<evidence type="ECO:0000256" key="6">
    <source>
        <dbReference type="SAM" id="MobiDB-lite"/>
    </source>
</evidence>
<dbReference type="GO" id="GO:0000976">
    <property type="term" value="F:transcription cis-regulatory region binding"/>
    <property type="evidence" value="ECO:0007669"/>
    <property type="project" value="TreeGrafter"/>
</dbReference>
<dbReference type="InterPro" id="IPR036864">
    <property type="entry name" value="Zn2-C6_fun-type_DNA-bd_sf"/>
</dbReference>
<keyword evidence="3" id="KW-0238">DNA-binding</keyword>
<dbReference type="InterPro" id="IPR021858">
    <property type="entry name" value="Fun_TF"/>
</dbReference>
<dbReference type="SUPFAM" id="SSF57701">
    <property type="entry name" value="Zn2/Cys6 DNA-binding domain"/>
    <property type="match status" value="1"/>
</dbReference>
<feature type="region of interest" description="Disordered" evidence="6">
    <location>
        <begin position="110"/>
        <end position="134"/>
    </location>
</feature>
<sequence>MLTLPRVCRVTCVNNCLYQRPRSIVRLSVITGRKVEWDRQMSAGSTEQLAAKDCPTCQRRRIKCDRGLPGCHKCGKRNLECPGYGRQLKWVQGVASRGSLRGRAFPSLDAPVTASNSPCSSSETSSDTHATGNSIDSLDRYHYPTACFSPGAYPSPASELCFSQARPLHVSRLISWFNDRVAHRLAWVPQQNAWRHMILPMAESSETVLSSILAIAAHDLASEYHPNDLGHGTFQHMSKNYQNKSLAFLAQELNSLSISSTSALEASTTSAYTLASVIILCNNEFMKPQGAGWRVHLSAAREIILASGNRPRRHHQLACIEQFLELEFYEASVWADLTTFGNYNMKIKYPPASAENAVFTDFIRVIDQITRLERLRFCSGTIEQTSSYGPIQDIQSQIECARNSMMRLSESIDFSSEADQRGFELVIWMYYHATLIYSHQALSEVATACDDVRKSRDEILRYVQFLSETRDGMFAQDLVWPLFMAGTELRGHPTGQRNIQGCFGNVMRISRTLDRARVLSFVESWWNEPGTYTSWIDMARKQSQSPQCDILIV</sequence>
<dbReference type="AlphaFoldDB" id="B6H4C8"/>
<name>B6H4C8_PENRW</name>
<evidence type="ECO:0000313" key="9">
    <source>
        <dbReference type="Proteomes" id="UP000000724"/>
    </source>
</evidence>
<dbReference type="Proteomes" id="UP000000724">
    <property type="component" value="Contig Pc00c13"/>
</dbReference>
<evidence type="ECO:0000313" key="8">
    <source>
        <dbReference type="EMBL" id="CAP91914.1"/>
    </source>
</evidence>
<feature type="compositionally biased region" description="Low complexity" evidence="6">
    <location>
        <begin position="115"/>
        <end position="125"/>
    </location>
</feature>
<dbReference type="PANTHER" id="PTHR37534">
    <property type="entry name" value="TRANSCRIPTIONAL ACTIVATOR PROTEIN UGA3"/>
    <property type="match status" value="1"/>
</dbReference>
<dbReference type="GO" id="GO:0008270">
    <property type="term" value="F:zinc ion binding"/>
    <property type="evidence" value="ECO:0007669"/>
    <property type="project" value="InterPro"/>
</dbReference>
<evidence type="ECO:0000256" key="3">
    <source>
        <dbReference type="ARBA" id="ARBA00023125"/>
    </source>
</evidence>
<dbReference type="OrthoDB" id="3251668at2759"/>
<dbReference type="PANTHER" id="PTHR37534:SF17">
    <property type="entry name" value="ZN(2)-C6 FUNGAL-TYPE DOMAIN-CONTAINING PROTEIN"/>
    <property type="match status" value="1"/>
</dbReference>
<keyword evidence="4" id="KW-0804">Transcription</keyword>
<feature type="domain" description="Zn(2)-C6 fungal-type" evidence="7">
    <location>
        <begin position="53"/>
        <end position="81"/>
    </location>
</feature>
<keyword evidence="9" id="KW-1185">Reference proteome</keyword>
<dbReference type="Pfam" id="PF11951">
    <property type="entry name" value="Fungal_trans_2"/>
    <property type="match status" value="1"/>
</dbReference>
<dbReference type="HOGENOM" id="CLU_036330_1_1_1"/>
<dbReference type="PROSITE" id="PS50048">
    <property type="entry name" value="ZN2_CY6_FUNGAL_2"/>
    <property type="match status" value="1"/>
</dbReference>
<dbReference type="InterPro" id="IPR001138">
    <property type="entry name" value="Zn2Cys6_DnaBD"/>
</dbReference>
<dbReference type="eggNOG" id="ENOG502SK6R">
    <property type="taxonomic scope" value="Eukaryota"/>
</dbReference>
<protein>
    <submittedName>
        <fullName evidence="8">Pc13g08450 protein</fullName>
    </submittedName>
</protein>
<dbReference type="VEuPathDB" id="FungiDB:PCH_Pc13g08450"/>
<reference evidence="8 9" key="1">
    <citation type="journal article" date="2008" name="Nat. Biotechnol.">
        <title>Genome sequencing and analysis of the filamentous fungus Penicillium chrysogenum.</title>
        <authorList>
            <person name="van den Berg M.A."/>
            <person name="Albang R."/>
            <person name="Albermann K."/>
            <person name="Badger J.H."/>
            <person name="Daran J.-M."/>
            <person name="Driessen A.J.M."/>
            <person name="Garcia-Estrada C."/>
            <person name="Fedorova N.D."/>
            <person name="Harris D.M."/>
            <person name="Heijne W.H.M."/>
            <person name="Joardar V.S."/>
            <person name="Kiel J.A.K.W."/>
            <person name="Kovalchuk A."/>
            <person name="Martin J.F."/>
            <person name="Nierman W.C."/>
            <person name="Nijland J.G."/>
            <person name="Pronk J.T."/>
            <person name="Roubos J.A."/>
            <person name="van der Klei I.J."/>
            <person name="van Peij N.N.M.E."/>
            <person name="Veenhuis M."/>
            <person name="von Doehren H."/>
            <person name="Wagner C."/>
            <person name="Wortman J.R."/>
            <person name="Bovenberg R.A.L."/>
        </authorList>
    </citation>
    <scope>NUCLEOTIDE SEQUENCE [LARGE SCALE GENOMIC DNA]</scope>
    <source>
        <strain evidence="9">ATCC 28089 / DSM 1075 / NRRL 1951 / Wisconsin 54-1255</strain>
    </source>
</reference>
<evidence type="ECO:0000259" key="7">
    <source>
        <dbReference type="PROSITE" id="PS50048"/>
    </source>
</evidence>
<accession>B6H4C8</accession>
<dbReference type="OMA" id="WMYYHAT"/>
<evidence type="ECO:0000256" key="4">
    <source>
        <dbReference type="ARBA" id="ARBA00023163"/>
    </source>
</evidence>
<proteinExistence type="predicted"/>
<dbReference type="GO" id="GO:0005634">
    <property type="term" value="C:nucleus"/>
    <property type="evidence" value="ECO:0007669"/>
    <property type="project" value="UniProtKB-SubCell"/>
</dbReference>
<dbReference type="Gene3D" id="4.10.240.10">
    <property type="entry name" value="Zn(2)-C6 fungal-type DNA-binding domain"/>
    <property type="match status" value="1"/>
</dbReference>
<dbReference type="GeneID" id="8316570"/>
<organism evidence="8 9">
    <name type="scientific">Penicillium rubens (strain ATCC 28089 / DSM 1075 / NRRL 1951 / Wisconsin 54-1255)</name>
    <name type="common">Penicillium chrysogenum</name>
    <dbReference type="NCBI Taxonomy" id="500485"/>
    <lineage>
        <taxon>Eukaryota</taxon>
        <taxon>Fungi</taxon>
        <taxon>Dikarya</taxon>
        <taxon>Ascomycota</taxon>
        <taxon>Pezizomycotina</taxon>
        <taxon>Eurotiomycetes</taxon>
        <taxon>Eurotiomycetidae</taxon>
        <taxon>Eurotiales</taxon>
        <taxon>Aspergillaceae</taxon>
        <taxon>Penicillium</taxon>
        <taxon>Penicillium chrysogenum species complex</taxon>
    </lineage>
</organism>
<gene>
    <name evidence="8" type="ORF">Pc13g08450</name>
    <name evidence="8" type="ORF">PCH_Pc13g08450</name>
</gene>
<evidence type="ECO:0000256" key="2">
    <source>
        <dbReference type="ARBA" id="ARBA00023015"/>
    </source>
</evidence>
<dbReference type="Pfam" id="PF00172">
    <property type="entry name" value="Zn_clus"/>
    <property type="match status" value="1"/>
</dbReference>
<keyword evidence="5" id="KW-0539">Nucleus</keyword>
<dbReference type="BioCyc" id="PCHR:PC13G08450-MONOMER"/>
<dbReference type="EMBL" id="AM920428">
    <property type="protein sequence ID" value="CAP91914.1"/>
    <property type="molecule type" value="Genomic_DNA"/>
</dbReference>
<evidence type="ECO:0000256" key="1">
    <source>
        <dbReference type="ARBA" id="ARBA00004123"/>
    </source>
</evidence>
<keyword evidence="2" id="KW-0805">Transcription regulation</keyword>
<evidence type="ECO:0000256" key="5">
    <source>
        <dbReference type="ARBA" id="ARBA00023242"/>
    </source>
</evidence>
<dbReference type="KEGG" id="pcs:N7525_003326"/>